<accession>A0A927GWY9</accession>
<gene>
    <name evidence="1" type="ORF">IB286_10545</name>
</gene>
<dbReference type="Proteomes" id="UP000610558">
    <property type="component" value="Unassembled WGS sequence"/>
</dbReference>
<protein>
    <submittedName>
        <fullName evidence="1">DUF4384 domain-containing protein</fullName>
    </submittedName>
</protein>
<proteinExistence type="predicted"/>
<dbReference type="AlphaFoldDB" id="A0A927GWY9"/>
<comment type="caution">
    <text evidence="1">The sequence shown here is derived from an EMBL/GenBank/DDBJ whole genome shotgun (WGS) entry which is preliminary data.</text>
</comment>
<sequence length="475" mass="52367">MKIIKPDTGLKPAVAGLLLLNILLAPKLYAELFTGVGIDADRATSVSIAQNDLAQQLFVQIESKSVYEVERGASQFSAKSLTQSDVALMGVNTHCDKRPDANFHCKALLDTEKARPMYQRELNRIAGDIESHFTNFEAAAAADQYLLGKQLLVKMSAYDKVRNAGAVLELNSPTNLAPIKRRLESWSANTLPTANSIKLAVKVLADGLEAGQFDVHAPYFEDSQELTPFGRAFMDAMQAALGKNTEAAGAKYRLLGRYTETKSGLDIAYDVIDIKTDALIDKRLVRLQKSAYANYEIKPATIDFDRMLRQGYAVSNDFSVLVATNRGLRNLAFAQGEDVELLVKMNKAGYFYAVGYSINEGQAIEYLLPLNDTRGDRQFIQYVNFDDANKWISLGSYTIEPPFGTESLRIIASTEDPINSLPAHRFDPSSGYFVMGSGLKQLTAGLEKTRGLKMKKTKAETSPVVESVLTFSTYQ</sequence>
<evidence type="ECO:0000313" key="2">
    <source>
        <dbReference type="Proteomes" id="UP000610558"/>
    </source>
</evidence>
<dbReference type="EMBL" id="JACXLD010000005">
    <property type="protein sequence ID" value="MBD2859442.1"/>
    <property type="molecule type" value="Genomic_DNA"/>
</dbReference>
<reference evidence="1" key="1">
    <citation type="submission" date="2020-09" db="EMBL/GenBank/DDBJ databases">
        <authorList>
            <person name="Yoon J.-W."/>
        </authorList>
    </citation>
    <scope>NUCLEOTIDE SEQUENCE</scope>
    <source>
        <strain evidence="1">KMU-158</strain>
    </source>
</reference>
<evidence type="ECO:0000313" key="1">
    <source>
        <dbReference type="EMBL" id="MBD2859442.1"/>
    </source>
</evidence>
<keyword evidence="2" id="KW-1185">Reference proteome</keyword>
<organism evidence="1 2">
    <name type="scientific">Spongiibacter pelagi</name>
    <dbReference type="NCBI Taxonomy" id="2760804"/>
    <lineage>
        <taxon>Bacteria</taxon>
        <taxon>Pseudomonadati</taxon>
        <taxon>Pseudomonadota</taxon>
        <taxon>Gammaproteobacteria</taxon>
        <taxon>Cellvibrionales</taxon>
        <taxon>Spongiibacteraceae</taxon>
        <taxon>Spongiibacter</taxon>
    </lineage>
</organism>
<dbReference type="RefSeq" id="WP_190765291.1">
    <property type="nucleotide sequence ID" value="NZ_JACXLD010000005.1"/>
</dbReference>
<name>A0A927GWY9_9GAMM</name>